<dbReference type="InterPro" id="IPR016084">
    <property type="entry name" value="Haem_Oase-like_multi-hlx"/>
</dbReference>
<dbReference type="InterPro" id="IPR036412">
    <property type="entry name" value="HAD-like_sf"/>
</dbReference>
<organism evidence="2 3">
    <name type="scientific">Ambrosia artemisiifolia</name>
    <name type="common">Common ragweed</name>
    <dbReference type="NCBI Taxonomy" id="4212"/>
    <lineage>
        <taxon>Eukaryota</taxon>
        <taxon>Viridiplantae</taxon>
        <taxon>Streptophyta</taxon>
        <taxon>Embryophyta</taxon>
        <taxon>Tracheophyta</taxon>
        <taxon>Spermatophyta</taxon>
        <taxon>Magnoliopsida</taxon>
        <taxon>eudicotyledons</taxon>
        <taxon>Gunneridae</taxon>
        <taxon>Pentapetalae</taxon>
        <taxon>asterids</taxon>
        <taxon>campanulids</taxon>
        <taxon>Asterales</taxon>
        <taxon>Asteraceae</taxon>
        <taxon>Asteroideae</taxon>
        <taxon>Heliantheae alliance</taxon>
        <taxon>Heliantheae</taxon>
        <taxon>Ambrosia</taxon>
    </lineage>
</organism>
<dbReference type="EMBL" id="JAMZMK010008388">
    <property type="protein sequence ID" value="KAI7740631.1"/>
    <property type="molecule type" value="Genomic_DNA"/>
</dbReference>
<dbReference type="GO" id="GO:0006772">
    <property type="term" value="P:thiamine metabolic process"/>
    <property type="evidence" value="ECO:0007669"/>
    <property type="project" value="UniProtKB-ARBA"/>
</dbReference>
<dbReference type="PANTHER" id="PTHR43198:SF2">
    <property type="entry name" value="SI:CH1073-67J19.1-RELATED"/>
    <property type="match status" value="1"/>
</dbReference>
<feature type="domain" description="Thiaminase-2/PQQC" evidence="1">
    <location>
        <begin position="68"/>
        <end position="165"/>
    </location>
</feature>
<accession>A0AAD5CHJ0</accession>
<dbReference type="CDD" id="cd19368">
    <property type="entry name" value="TenA_C_AtTH2-like"/>
    <property type="match status" value="1"/>
</dbReference>
<evidence type="ECO:0000259" key="1">
    <source>
        <dbReference type="Pfam" id="PF03070"/>
    </source>
</evidence>
<comment type="caution">
    <text evidence="2">The sequence shown here is derived from an EMBL/GenBank/DDBJ whole genome shotgun (WGS) entry which is preliminary data.</text>
</comment>
<dbReference type="InterPro" id="IPR050967">
    <property type="entry name" value="Thiamine_Salvage_TenA"/>
</dbReference>
<dbReference type="AlphaFoldDB" id="A0AAD5CHJ0"/>
<keyword evidence="3" id="KW-1185">Reference proteome</keyword>
<gene>
    <name evidence="2" type="ORF">M8C21_003925</name>
</gene>
<dbReference type="Gene3D" id="3.40.50.1000">
    <property type="entry name" value="HAD superfamily/HAD-like"/>
    <property type="match status" value="1"/>
</dbReference>
<feature type="domain" description="Thiaminase-2/PQQC" evidence="1">
    <location>
        <begin position="187"/>
        <end position="273"/>
    </location>
</feature>
<dbReference type="PANTHER" id="PTHR43198">
    <property type="entry name" value="BIFUNCTIONAL TH2 PROTEIN"/>
    <property type="match status" value="1"/>
</dbReference>
<dbReference type="SUPFAM" id="SSF56784">
    <property type="entry name" value="HAD-like"/>
    <property type="match status" value="1"/>
</dbReference>
<dbReference type="Pfam" id="PF03070">
    <property type="entry name" value="TENA_THI-4"/>
    <property type="match status" value="2"/>
</dbReference>
<dbReference type="GO" id="GO:0005829">
    <property type="term" value="C:cytosol"/>
    <property type="evidence" value="ECO:0007669"/>
    <property type="project" value="TreeGrafter"/>
</dbReference>
<sequence length="594" mass="67200">MPLFSIRPFCFKSHTHLLQSVFSNYRTTNNHNFKFSSMTTIHDPIEEHVSKRLWAKSQSESIGSLYTPFVVSLASGNLKVETFRHYIAQDVHFLKCFAQAYELAEECADDDDAKVCISELRQSVVEELEMHGFFCQEWGFDATKQTLPNSATTKYTDFLLATASGKIDGLKSPEIITTPFEKTKVAAYTICAMVPCMRLYAFIGKRLESLVDINGNRHPYKKWIDNYSCEAFQAAALQSENLLDKLSVTLTSEELDIMQKLYHQAMKLEMEFFLAQPVDQQTVVPLSKKHNHVTIFSDFDLTCTVVDSCTVFADIAMATSPNSVHAHPESQSQITKMPLTKLKNTWEELVKQYAEEYEPLMESLLVNQKEVEKFDYEGLQKALEQLSEFEKRANMRVTESKILKGLNLDDIKHAGQHLVLQDGCMNFFQGVVKDQNLNASIHVVSYCWCGDLIRSAFESGGITNLQLHANEFVYEGHVSTGEIIKKVETPLDKHRVFTNVTKEHEQTNISIYIGDSIGDLLCLVEADIGIVVGSSSSLRKLGGHYGVSFMPLWLGLVMKQREHVEGSGFSWNQRSGVVYEVSSWDEIRCLVVGC</sequence>
<dbReference type="InterPro" id="IPR004305">
    <property type="entry name" value="Thiaminase-2/PQQC"/>
</dbReference>
<dbReference type="FunFam" id="1.20.910.10:FF:000006">
    <property type="entry name" value="Bifunctional TH2 protein, mitochondrial"/>
    <property type="match status" value="1"/>
</dbReference>
<dbReference type="SUPFAM" id="SSF48613">
    <property type="entry name" value="Heme oxygenase-like"/>
    <property type="match status" value="1"/>
</dbReference>
<dbReference type="Gene3D" id="1.20.910.10">
    <property type="entry name" value="Heme oxygenase-like"/>
    <property type="match status" value="1"/>
</dbReference>
<evidence type="ECO:0000313" key="3">
    <source>
        <dbReference type="Proteomes" id="UP001206925"/>
    </source>
</evidence>
<name>A0AAD5CHJ0_AMBAR</name>
<proteinExistence type="predicted"/>
<evidence type="ECO:0000313" key="2">
    <source>
        <dbReference type="EMBL" id="KAI7740631.1"/>
    </source>
</evidence>
<dbReference type="InterPro" id="IPR023214">
    <property type="entry name" value="HAD_sf"/>
</dbReference>
<dbReference type="Proteomes" id="UP001206925">
    <property type="component" value="Unassembled WGS sequence"/>
</dbReference>
<protein>
    <recommendedName>
        <fullName evidence="1">Thiaminase-2/PQQC domain-containing protein</fullName>
    </recommendedName>
</protein>
<reference evidence="2" key="1">
    <citation type="submission" date="2022-06" db="EMBL/GenBank/DDBJ databases">
        <title>Uncovering the hologenomic basis of an extraordinary plant invasion.</title>
        <authorList>
            <person name="Bieker V.C."/>
            <person name="Martin M.D."/>
            <person name="Gilbert T."/>
            <person name="Hodgins K."/>
            <person name="Battlay P."/>
            <person name="Petersen B."/>
            <person name="Wilson J."/>
        </authorList>
    </citation>
    <scope>NUCLEOTIDE SEQUENCE</scope>
    <source>
        <strain evidence="2">AA19_3_7</strain>
        <tissue evidence="2">Leaf</tissue>
    </source>
</reference>